<keyword evidence="2" id="KW-0012">Acyltransferase</keyword>
<dbReference type="RefSeq" id="WP_135059571.1">
    <property type="nucleotide sequence ID" value="NZ_CP038254.1"/>
</dbReference>
<name>A0AAX1EDF9_9GAMM</name>
<dbReference type="Pfam" id="PF00583">
    <property type="entry name" value="Acetyltransf_1"/>
    <property type="match status" value="1"/>
</dbReference>
<evidence type="ECO:0000313" key="5">
    <source>
        <dbReference type="Proteomes" id="UP000295517"/>
    </source>
</evidence>
<organism evidence="4 5">
    <name type="scientific">Legionella israelensis</name>
    <dbReference type="NCBI Taxonomy" id="454"/>
    <lineage>
        <taxon>Bacteria</taxon>
        <taxon>Pseudomonadati</taxon>
        <taxon>Pseudomonadota</taxon>
        <taxon>Gammaproteobacteria</taxon>
        <taxon>Legionellales</taxon>
        <taxon>Legionellaceae</taxon>
        <taxon>Legionella</taxon>
    </lineage>
</organism>
<dbReference type="Proteomes" id="UP000295517">
    <property type="component" value="Chromosome"/>
</dbReference>
<accession>A0AAX1EDF9</accession>
<dbReference type="PROSITE" id="PS51186">
    <property type="entry name" value="GNAT"/>
    <property type="match status" value="1"/>
</dbReference>
<proteinExistence type="predicted"/>
<protein>
    <submittedName>
        <fullName evidence="4">N-acetyltransferase</fullName>
    </submittedName>
</protein>
<dbReference type="GO" id="GO:0016747">
    <property type="term" value="F:acyltransferase activity, transferring groups other than amino-acyl groups"/>
    <property type="evidence" value="ECO:0007669"/>
    <property type="project" value="InterPro"/>
</dbReference>
<dbReference type="EMBL" id="CP038254">
    <property type="protein sequence ID" value="QBR83089.1"/>
    <property type="molecule type" value="Genomic_DNA"/>
</dbReference>
<dbReference type="Gene3D" id="3.40.630.30">
    <property type="match status" value="1"/>
</dbReference>
<dbReference type="CDD" id="cd04301">
    <property type="entry name" value="NAT_SF"/>
    <property type="match status" value="1"/>
</dbReference>
<dbReference type="AlphaFoldDB" id="A0AAX1EDF9"/>
<dbReference type="InterPro" id="IPR000182">
    <property type="entry name" value="GNAT_dom"/>
</dbReference>
<gene>
    <name evidence="4" type="ORF">E3983_01170</name>
</gene>
<evidence type="ECO:0000259" key="3">
    <source>
        <dbReference type="PROSITE" id="PS51186"/>
    </source>
</evidence>
<feature type="domain" description="N-acetyltransferase" evidence="3">
    <location>
        <begin position="14"/>
        <end position="182"/>
    </location>
</feature>
<evidence type="ECO:0000256" key="1">
    <source>
        <dbReference type="ARBA" id="ARBA00022679"/>
    </source>
</evidence>
<evidence type="ECO:0000256" key="2">
    <source>
        <dbReference type="ARBA" id="ARBA00023315"/>
    </source>
</evidence>
<reference evidence="4 5" key="1">
    <citation type="submission" date="2019-03" db="EMBL/GenBank/DDBJ databases">
        <title>Diverse conjugative elements silence natural transformation in Legionella species.</title>
        <authorList>
            <person name="Durieux I."/>
            <person name="Ginevra C."/>
            <person name="Attaiech L."/>
            <person name="Picq K."/>
            <person name="Juan P.A."/>
            <person name="Jarraud S."/>
            <person name="Charpentier X."/>
        </authorList>
    </citation>
    <scope>NUCLEOTIDE SEQUENCE [LARGE SCALE GENOMIC DNA]</scope>
    <source>
        <strain evidence="4 5">HL-0427-4011</strain>
    </source>
</reference>
<dbReference type="SUPFAM" id="SSF55729">
    <property type="entry name" value="Acyl-CoA N-acyltransferases (Nat)"/>
    <property type="match status" value="1"/>
</dbReference>
<keyword evidence="1" id="KW-0808">Transferase</keyword>
<dbReference type="PANTHER" id="PTHR43420">
    <property type="entry name" value="ACETYLTRANSFERASE"/>
    <property type="match status" value="1"/>
</dbReference>
<sequence length="192" mass="22269">MFGFFKRHLNKHSLLITDATIDDLSQLRDVSIATFKETYIDYIKTKSDSEIEAELEDIYNLEKLKEWIMNTNHHCLVVRTKSQPQKIVGYSLMVLETLQAKLSKIYLLRAYQGKGLGQVLLEANYDCLRANPEIESLSLEVWEKNQAAKKFYKRMGFRETGDKTVYSGSDPHNPFYDEVLVRDKVSFTITNS</sequence>
<dbReference type="InterPro" id="IPR016181">
    <property type="entry name" value="Acyl_CoA_acyltransferase"/>
</dbReference>
<dbReference type="InterPro" id="IPR050680">
    <property type="entry name" value="YpeA/RimI_acetyltransf"/>
</dbReference>
<evidence type="ECO:0000313" key="4">
    <source>
        <dbReference type="EMBL" id="QBR83089.1"/>
    </source>
</evidence>